<feature type="transmembrane region" description="Helical" evidence="9">
    <location>
        <begin position="123"/>
        <end position="141"/>
    </location>
</feature>
<sequence>MKLLNNIIKFFVKSNFLLSFLFFLAAILIITNLFLVFKYFPEDYLQGNLVKIMYTHVPFAWVSMLLYSAIAISSIIFLIKEAALFDILAKSSAYVLLGAIGVTLLTGSIWGKPAWGTWWVWDARLTSILILFFITLSYILVRSTFYNEELGARIAAITAIVGFLNVPIIKFSVDFWGTLHQKSTFFRAEGPSIHPLMMYPNIIMFFGVLILVSVTIISRIKLEIIVKRLNRIEL</sequence>
<dbReference type="GO" id="GO:0015232">
    <property type="term" value="F:heme transmembrane transporter activity"/>
    <property type="evidence" value="ECO:0007669"/>
    <property type="project" value="InterPro"/>
</dbReference>
<keyword evidence="8 9" id="KW-0472">Membrane</keyword>
<name>H6QXR4_9RICK</name>
<organism evidence="11">
    <name type="scientific">Candidatus Midichloria mitochondrii</name>
    <dbReference type="NCBI Taxonomy" id="234827"/>
    <lineage>
        <taxon>Bacteria</taxon>
        <taxon>Pseudomonadati</taxon>
        <taxon>Pseudomonadota</taxon>
        <taxon>Alphaproteobacteria</taxon>
        <taxon>Rickettsiales</taxon>
        <taxon>Candidatus Midichloriaceae</taxon>
        <taxon>Candidatus Midichloria</taxon>
    </lineage>
</organism>
<evidence type="ECO:0000256" key="1">
    <source>
        <dbReference type="ARBA" id="ARBA00002442"/>
    </source>
</evidence>
<keyword evidence="9" id="KW-1003">Cell membrane</keyword>
<feature type="transmembrane region" description="Helical" evidence="9">
    <location>
        <begin position="196"/>
        <end position="218"/>
    </location>
</feature>
<dbReference type="AlphaFoldDB" id="H6QXR4"/>
<dbReference type="InterPro" id="IPR003557">
    <property type="entry name" value="Cyt_c_biogenesis_CcmC"/>
</dbReference>
<keyword evidence="5 9" id="KW-0812">Transmembrane</keyword>
<feature type="domain" description="Cytochrome c assembly protein" evidence="10">
    <location>
        <begin position="7"/>
        <end position="180"/>
    </location>
</feature>
<accession>H6QXR4</accession>
<comment type="function">
    <text evidence="1 9">Required for the export of heme to the periplasm for the biogenesis of c-type cytochromes.</text>
</comment>
<feature type="transmembrane region" description="Helical" evidence="9">
    <location>
        <begin position="91"/>
        <end position="111"/>
    </location>
</feature>
<dbReference type="InterPro" id="IPR002541">
    <property type="entry name" value="Cyt_c_assembly"/>
</dbReference>
<feature type="transmembrane region" description="Helical" evidence="9">
    <location>
        <begin position="16"/>
        <end position="39"/>
    </location>
</feature>
<comment type="subcellular location">
    <subcellularLocation>
        <location evidence="9">Cell inner membrane</location>
    </subcellularLocation>
    <subcellularLocation>
        <location evidence="2">Membrane</location>
        <topology evidence="2">Multi-pass membrane protein</topology>
    </subcellularLocation>
</comment>
<feature type="transmembrane region" description="Helical" evidence="9">
    <location>
        <begin position="153"/>
        <end position="176"/>
    </location>
</feature>
<keyword evidence="9" id="KW-0813">Transport</keyword>
<evidence type="ECO:0000313" key="11">
    <source>
        <dbReference type="EMBL" id="CBJ36211.1"/>
    </source>
</evidence>
<keyword evidence="6 9" id="KW-0201">Cytochrome c-type biogenesis</keyword>
<keyword evidence="7 9" id="KW-1133">Transmembrane helix</keyword>
<dbReference type="PANTHER" id="PTHR30071:SF1">
    <property type="entry name" value="CYTOCHROME B_B6 PROTEIN-RELATED"/>
    <property type="match status" value="1"/>
</dbReference>
<evidence type="ECO:0000259" key="10">
    <source>
        <dbReference type="Pfam" id="PF01578"/>
    </source>
</evidence>
<proteinExistence type="inferred from homology"/>
<evidence type="ECO:0000256" key="7">
    <source>
        <dbReference type="ARBA" id="ARBA00022989"/>
    </source>
</evidence>
<evidence type="ECO:0000256" key="9">
    <source>
        <dbReference type="RuleBase" id="RU364092"/>
    </source>
</evidence>
<evidence type="ECO:0000256" key="5">
    <source>
        <dbReference type="ARBA" id="ARBA00022692"/>
    </source>
</evidence>
<protein>
    <recommendedName>
        <fullName evidence="4 9">Heme exporter protein C</fullName>
    </recommendedName>
    <alternativeName>
        <fullName evidence="9">Cytochrome c-type biogenesis protein</fullName>
    </alternativeName>
</protein>
<dbReference type="PRINTS" id="PR01386">
    <property type="entry name" value="CCMCBIOGNSIS"/>
</dbReference>
<evidence type="ECO:0000256" key="6">
    <source>
        <dbReference type="ARBA" id="ARBA00022748"/>
    </source>
</evidence>
<evidence type="ECO:0000256" key="4">
    <source>
        <dbReference type="ARBA" id="ARBA00016463"/>
    </source>
</evidence>
<dbReference type="EMBL" id="FN666497">
    <property type="protein sequence ID" value="CBJ36211.1"/>
    <property type="molecule type" value="Genomic_DNA"/>
</dbReference>
<evidence type="ECO:0000256" key="8">
    <source>
        <dbReference type="ARBA" id="ARBA00023136"/>
    </source>
</evidence>
<evidence type="ECO:0000256" key="3">
    <source>
        <dbReference type="ARBA" id="ARBA00005840"/>
    </source>
</evidence>
<reference evidence="11" key="1">
    <citation type="submission" date="2010-02" db="EMBL/GenBank/DDBJ databases">
        <title>Flagellar genes in a close relative of mitochondria: implications for the origin of eukaryotes.</title>
        <authorList>
            <person name="Bandi C."/>
            <person name="Sassera D."/>
            <person name="Epis S."/>
        </authorList>
    </citation>
    <scope>NUCLEOTIDE SEQUENCE</scope>
</reference>
<evidence type="ECO:0000256" key="2">
    <source>
        <dbReference type="ARBA" id="ARBA00004141"/>
    </source>
</evidence>
<dbReference type="Pfam" id="PF01578">
    <property type="entry name" value="Cytochrom_C_asm"/>
    <property type="match status" value="1"/>
</dbReference>
<dbReference type="InterPro" id="IPR045062">
    <property type="entry name" value="Cyt_c_biogenesis_CcsA/CcmC"/>
</dbReference>
<dbReference type="NCBIfam" id="TIGR01191">
    <property type="entry name" value="ccmC"/>
    <property type="match status" value="1"/>
</dbReference>
<dbReference type="GO" id="GO:0017004">
    <property type="term" value="P:cytochrome complex assembly"/>
    <property type="evidence" value="ECO:0007669"/>
    <property type="project" value="UniProtKB-KW"/>
</dbReference>
<gene>
    <name evidence="9 11" type="primary">ccmC</name>
</gene>
<dbReference type="PANTHER" id="PTHR30071">
    <property type="entry name" value="HEME EXPORTER PROTEIN C"/>
    <property type="match status" value="1"/>
</dbReference>
<dbReference type="GO" id="GO:0005886">
    <property type="term" value="C:plasma membrane"/>
    <property type="evidence" value="ECO:0007669"/>
    <property type="project" value="UniProtKB-SubCell"/>
</dbReference>
<keyword evidence="9" id="KW-0997">Cell inner membrane</keyword>
<comment type="similarity">
    <text evidence="3 9">Belongs to the CcmC/CycZ/HelC family.</text>
</comment>
<feature type="transmembrane region" description="Helical" evidence="9">
    <location>
        <begin position="59"/>
        <end position="79"/>
    </location>
</feature>
<dbReference type="GO" id="GO:0020037">
    <property type="term" value="F:heme binding"/>
    <property type="evidence" value="ECO:0007669"/>
    <property type="project" value="InterPro"/>
</dbReference>